<keyword evidence="2" id="KW-1185">Reference proteome</keyword>
<sequence>MPSEGNSQRYLMYKAIHRNDPNGAWLGFNGVLNNNEWHKVIEYDIIRMLQILNKQYAYERSPEVLNRLKTVIEVTERHGMRLKSIWAHNELIRLHLAEGRRDLAYWIKQNIESDTYGPQVKINVHTYAALFSDPHVNSLPDLIRLTNLYDEMLKRGITPNTPIQKSLIAAARRIGEYHLLAALLESTSLDSVSHSHSTLAARFAGARGQAYIKLRKLSPALAEIHQLLSYQVIKDNRPIPDRRSED</sequence>
<dbReference type="Proteomes" id="UP001140066">
    <property type="component" value="Unassembled WGS sequence"/>
</dbReference>
<evidence type="ECO:0000313" key="1">
    <source>
        <dbReference type="EMBL" id="KAJ2782809.1"/>
    </source>
</evidence>
<dbReference type="EMBL" id="JANBUK010001294">
    <property type="protein sequence ID" value="KAJ2782809.1"/>
    <property type="molecule type" value="Genomic_DNA"/>
</dbReference>
<reference evidence="1" key="1">
    <citation type="submission" date="2022-07" db="EMBL/GenBank/DDBJ databases">
        <title>Phylogenomic reconstructions and comparative analyses of Kickxellomycotina fungi.</title>
        <authorList>
            <person name="Reynolds N.K."/>
            <person name="Stajich J.E."/>
            <person name="Barry K."/>
            <person name="Grigoriev I.V."/>
            <person name="Crous P."/>
            <person name="Smith M.E."/>
        </authorList>
    </citation>
    <scope>NUCLEOTIDE SEQUENCE</scope>
    <source>
        <strain evidence="1">BCRC 34191</strain>
    </source>
</reference>
<name>A0ACC1KBC5_9FUNG</name>
<gene>
    <name evidence="1" type="ORF">GGI18_003585</name>
</gene>
<proteinExistence type="predicted"/>
<protein>
    <submittedName>
        <fullName evidence="1">Uncharacterized protein</fullName>
    </submittedName>
</protein>
<organism evidence="1 2">
    <name type="scientific">Coemansia linderi</name>
    <dbReference type="NCBI Taxonomy" id="2663919"/>
    <lineage>
        <taxon>Eukaryota</taxon>
        <taxon>Fungi</taxon>
        <taxon>Fungi incertae sedis</taxon>
        <taxon>Zoopagomycota</taxon>
        <taxon>Kickxellomycotina</taxon>
        <taxon>Kickxellomycetes</taxon>
        <taxon>Kickxellales</taxon>
        <taxon>Kickxellaceae</taxon>
        <taxon>Coemansia</taxon>
    </lineage>
</organism>
<comment type="caution">
    <text evidence="1">The sequence shown here is derived from an EMBL/GenBank/DDBJ whole genome shotgun (WGS) entry which is preliminary data.</text>
</comment>
<accession>A0ACC1KBC5</accession>
<feature type="non-terminal residue" evidence="1">
    <location>
        <position position="246"/>
    </location>
</feature>
<evidence type="ECO:0000313" key="2">
    <source>
        <dbReference type="Proteomes" id="UP001140066"/>
    </source>
</evidence>